<dbReference type="GO" id="GO:0016747">
    <property type="term" value="F:acyltransferase activity, transferring groups other than amino-acyl groups"/>
    <property type="evidence" value="ECO:0007669"/>
    <property type="project" value="InterPro"/>
</dbReference>
<dbReference type="AlphaFoldDB" id="A0A512E0U7"/>
<sequence length="191" mass="19942">MGGIEAGGFRVRRLGAAEARAAVPELAEVLIDCVAGGASVSFMAPLDRGKAVGFWQGVADGVARGERVLLVAETDGAGPEPERGIVGTVQVILAQPENQPHRGDVSKLLVHRRARGTGVGAALMAAAEDAACDEGKTLLVLDTASDGAERLYRRQGWVMVGTVPGYALWPDGEPCDTVFYYKRVGAGVRSL</sequence>
<dbReference type="EMBL" id="BJYZ01000040">
    <property type="protein sequence ID" value="GEO42353.1"/>
    <property type="molecule type" value="Genomic_DNA"/>
</dbReference>
<dbReference type="RefSeq" id="WP_044435347.1">
    <property type="nucleotide sequence ID" value="NZ_BJYZ01000040.1"/>
</dbReference>
<evidence type="ECO:0000313" key="4">
    <source>
        <dbReference type="EMBL" id="GEO42353.1"/>
    </source>
</evidence>
<dbReference type="Pfam" id="PF00583">
    <property type="entry name" value="Acetyltransf_1"/>
    <property type="match status" value="1"/>
</dbReference>
<dbReference type="Proteomes" id="UP000321523">
    <property type="component" value="Unassembled WGS sequence"/>
</dbReference>
<dbReference type="InterPro" id="IPR000182">
    <property type="entry name" value="GNAT_dom"/>
</dbReference>
<dbReference type="PROSITE" id="PS51186">
    <property type="entry name" value="GNAT"/>
    <property type="match status" value="1"/>
</dbReference>
<proteinExistence type="predicted"/>
<reference evidence="4 5" key="1">
    <citation type="submission" date="2019-07" db="EMBL/GenBank/DDBJ databases">
        <title>Whole genome shotgun sequence of Skermanella aerolata NBRC 106429.</title>
        <authorList>
            <person name="Hosoyama A."/>
            <person name="Uohara A."/>
            <person name="Ohji S."/>
            <person name="Ichikawa N."/>
        </authorList>
    </citation>
    <scope>NUCLEOTIDE SEQUENCE [LARGE SCALE GENOMIC DNA]</scope>
    <source>
        <strain evidence="4 5">NBRC 106429</strain>
    </source>
</reference>
<comment type="caution">
    <text evidence="4">The sequence shown here is derived from an EMBL/GenBank/DDBJ whole genome shotgun (WGS) entry which is preliminary data.</text>
</comment>
<accession>A0A512E0U7</accession>
<dbReference type="SUPFAM" id="SSF55729">
    <property type="entry name" value="Acyl-CoA N-acyltransferases (Nat)"/>
    <property type="match status" value="1"/>
</dbReference>
<dbReference type="PANTHER" id="PTHR43877">
    <property type="entry name" value="AMINOALKYLPHOSPHONATE N-ACETYLTRANSFERASE-RELATED-RELATED"/>
    <property type="match status" value="1"/>
</dbReference>
<dbReference type="InterPro" id="IPR016181">
    <property type="entry name" value="Acyl_CoA_acyltransferase"/>
</dbReference>
<dbReference type="OrthoDB" id="3389160at2"/>
<dbReference type="InterPro" id="IPR050832">
    <property type="entry name" value="Bact_Acetyltransf"/>
</dbReference>
<feature type="domain" description="N-acetyltransferase" evidence="3">
    <location>
        <begin position="38"/>
        <end position="185"/>
    </location>
</feature>
<evidence type="ECO:0000259" key="3">
    <source>
        <dbReference type="PROSITE" id="PS51186"/>
    </source>
</evidence>
<keyword evidence="2" id="KW-0012">Acyltransferase</keyword>
<evidence type="ECO:0000313" key="5">
    <source>
        <dbReference type="Proteomes" id="UP000321523"/>
    </source>
</evidence>
<keyword evidence="5" id="KW-1185">Reference proteome</keyword>
<evidence type="ECO:0000256" key="2">
    <source>
        <dbReference type="ARBA" id="ARBA00023315"/>
    </source>
</evidence>
<dbReference type="Gene3D" id="3.40.630.30">
    <property type="match status" value="1"/>
</dbReference>
<protein>
    <submittedName>
        <fullName evidence="4">N-acetyltransferase</fullName>
    </submittedName>
</protein>
<gene>
    <name evidence="4" type="ORF">SAE02_65010</name>
</gene>
<organism evidence="4 5">
    <name type="scientific">Skermanella aerolata</name>
    <dbReference type="NCBI Taxonomy" id="393310"/>
    <lineage>
        <taxon>Bacteria</taxon>
        <taxon>Pseudomonadati</taxon>
        <taxon>Pseudomonadota</taxon>
        <taxon>Alphaproteobacteria</taxon>
        <taxon>Rhodospirillales</taxon>
        <taxon>Azospirillaceae</taxon>
        <taxon>Skermanella</taxon>
    </lineage>
</organism>
<evidence type="ECO:0000256" key="1">
    <source>
        <dbReference type="ARBA" id="ARBA00022679"/>
    </source>
</evidence>
<name>A0A512E0U7_9PROT</name>
<keyword evidence="1 4" id="KW-0808">Transferase</keyword>